<gene>
    <name evidence="3" type="ORF">H924_02505</name>
</gene>
<dbReference type="PIRSF" id="PIRSF015626">
    <property type="entry name" value="FdhD"/>
    <property type="match status" value="1"/>
</dbReference>
<name>M1UDF9_9CORY</name>
<proteinExistence type="predicted"/>
<dbReference type="EMBL" id="CP004354">
    <property type="protein sequence ID" value="AGG65955.1"/>
    <property type="molecule type" value="Genomic_DNA"/>
</dbReference>
<dbReference type="RefSeq" id="WP_015650402.1">
    <property type="nucleotide sequence ID" value="NC_020506.1"/>
</dbReference>
<accession>M1UDF9</accession>
<dbReference type="GO" id="GO:0016783">
    <property type="term" value="F:sulfurtransferase activity"/>
    <property type="evidence" value="ECO:0007669"/>
    <property type="project" value="InterPro"/>
</dbReference>
<dbReference type="GO" id="GO:0006777">
    <property type="term" value="P:Mo-molybdopterin cofactor biosynthetic process"/>
    <property type="evidence" value="ECO:0007669"/>
    <property type="project" value="UniProtKB-KW"/>
</dbReference>
<dbReference type="Pfam" id="PF02634">
    <property type="entry name" value="FdhD-NarQ"/>
    <property type="match status" value="1"/>
</dbReference>
<dbReference type="eggNOG" id="COG1526">
    <property type="taxonomic scope" value="Bacteria"/>
</dbReference>
<evidence type="ECO:0000313" key="3">
    <source>
        <dbReference type="EMBL" id="AGG65955.1"/>
    </source>
</evidence>
<dbReference type="InterPro" id="IPR016193">
    <property type="entry name" value="Cytidine_deaminase-like"/>
</dbReference>
<keyword evidence="1" id="KW-0963">Cytoplasm</keyword>
<dbReference type="STRING" id="1121353.H924_02505"/>
<reference evidence="3 4" key="1">
    <citation type="submission" date="2013-02" db="EMBL/GenBank/DDBJ databases">
        <title>The complete genome sequence of Corynebacterium callunae DSM 20147.</title>
        <authorList>
            <person name="Ruckert C."/>
            <person name="Albersmeier A."/>
            <person name="Kalinowski J."/>
        </authorList>
    </citation>
    <scope>NUCLEOTIDE SEQUENCE [LARGE SCALE GENOMIC DNA]</scope>
    <source>
        <strain evidence="3 4">DSM 20147</strain>
    </source>
</reference>
<dbReference type="InterPro" id="IPR003786">
    <property type="entry name" value="FdhD"/>
</dbReference>
<evidence type="ECO:0000256" key="2">
    <source>
        <dbReference type="ARBA" id="ARBA00023150"/>
    </source>
</evidence>
<keyword evidence="2" id="KW-0501">Molybdenum cofactor biosynthesis</keyword>
<sequence>MGRITQKLQVPRVVATPAEVFINTRPDTIAVEEPLDIRVNGSLFRSITRTPGQDIELVHGLLLAEGLIKKATELSTARYCAGAVGPDNKNSYNVLDLDVLGAQPLPLLNSGPSCGVSPTPKPQTQWAITSITPNAETIVQLPEKLNELRKIFHKTKGVEAAGLADLDGELTLVREDIQAENAVNKITGHLLMERRIPQSPAILVVTEKVTYEILKKAAMAGIAGVITTESVSSMAIETAQEAGIFLAGFVQGNKFNLYSGEVAKN</sequence>
<dbReference type="Gene3D" id="3.10.20.10">
    <property type="match status" value="1"/>
</dbReference>
<dbReference type="SUPFAM" id="SSF53927">
    <property type="entry name" value="Cytidine deaminase-like"/>
    <property type="match status" value="1"/>
</dbReference>
<dbReference type="PANTHER" id="PTHR30592:SF1">
    <property type="entry name" value="SULFUR CARRIER PROTEIN FDHD"/>
    <property type="match status" value="1"/>
</dbReference>
<dbReference type="HOGENOM" id="CLU_056887_3_0_11"/>
<protein>
    <submittedName>
        <fullName evidence="3">Formate dehydrogenase accessory protein</fullName>
    </submittedName>
</protein>
<keyword evidence="4" id="KW-1185">Reference proteome</keyword>
<dbReference type="Gene3D" id="3.40.140.10">
    <property type="entry name" value="Cytidine Deaminase, domain 2"/>
    <property type="match status" value="1"/>
</dbReference>
<dbReference type="PATRIC" id="fig|1121353.3.peg.524"/>
<organism evidence="3 4">
    <name type="scientific">Corynebacterium callunae DSM 20147</name>
    <dbReference type="NCBI Taxonomy" id="1121353"/>
    <lineage>
        <taxon>Bacteria</taxon>
        <taxon>Bacillati</taxon>
        <taxon>Actinomycetota</taxon>
        <taxon>Actinomycetes</taxon>
        <taxon>Mycobacteriales</taxon>
        <taxon>Corynebacteriaceae</taxon>
        <taxon>Corynebacterium</taxon>
    </lineage>
</organism>
<evidence type="ECO:0000256" key="1">
    <source>
        <dbReference type="ARBA" id="ARBA00022490"/>
    </source>
</evidence>
<dbReference type="OrthoDB" id="3197277at2"/>
<dbReference type="AlphaFoldDB" id="M1UDF9"/>
<evidence type="ECO:0000313" key="4">
    <source>
        <dbReference type="Proteomes" id="UP000011760"/>
    </source>
</evidence>
<dbReference type="KEGG" id="ccn:H924_02505"/>
<dbReference type="Proteomes" id="UP000011760">
    <property type="component" value="Chromosome"/>
</dbReference>
<dbReference type="PANTHER" id="PTHR30592">
    <property type="entry name" value="FORMATE DEHYDROGENASE"/>
    <property type="match status" value="1"/>
</dbReference>